<name>A0A1L3GD73_SYNAC</name>
<dbReference type="Proteomes" id="UP000182264">
    <property type="component" value="Chromosome"/>
</dbReference>
<evidence type="ECO:0000256" key="6">
    <source>
        <dbReference type="ARBA" id="ARBA00023143"/>
    </source>
</evidence>
<feature type="domain" description="Flagellar basal-body/hook protein C-terminal" evidence="8">
    <location>
        <begin position="424"/>
        <end position="460"/>
    </location>
</feature>
<dbReference type="Pfam" id="PF22638">
    <property type="entry name" value="FlgK_D1"/>
    <property type="match status" value="1"/>
</dbReference>
<organism evidence="10 11">
    <name type="scientific">Syntrophotalea acetylenica</name>
    <name type="common">Pelobacter acetylenicus</name>
    <dbReference type="NCBI Taxonomy" id="29542"/>
    <lineage>
        <taxon>Bacteria</taxon>
        <taxon>Pseudomonadati</taxon>
        <taxon>Thermodesulfobacteriota</taxon>
        <taxon>Desulfuromonadia</taxon>
        <taxon>Desulfuromonadales</taxon>
        <taxon>Syntrophotaleaceae</taxon>
        <taxon>Syntrophotalea</taxon>
    </lineage>
</organism>
<evidence type="ECO:0000256" key="5">
    <source>
        <dbReference type="ARBA" id="ARBA00022525"/>
    </source>
</evidence>
<evidence type="ECO:0000313" key="10">
    <source>
        <dbReference type="EMBL" id="APG23785.1"/>
    </source>
</evidence>
<evidence type="ECO:0000256" key="2">
    <source>
        <dbReference type="ARBA" id="ARBA00004613"/>
    </source>
</evidence>
<accession>A0A1L3GD73</accession>
<evidence type="ECO:0000259" key="9">
    <source>
        <dbReference type="Pfam" id="PF22638"/>
    </source>
</evidence>
<keyword evidence="11" id="KW-1185">Reference proteome</keyword>
<keyword evidence="5 7" id="KW-0964">Secreted</keyword>
<dbReference type="Pfam" id="PF06429">
    <property type="entry name" value="Flg_bbr_C"/>
    <property type="match status" value="1"/>
</dbReference>
<dbReference type="KEGG" id="pace:A6070_09785"/>
<evidence type="ECO:0000259" key="8">
    <source>
        <dbReference type="Pfam" id="PF06429"/>
    </source>
</evidence>
<dbReference type="GO" id="GO:0005198">
    <property type="term" value="F:structural molecule activity"/>
    <property type="evidence" value="ECO:0007669"/>
    <property type="project" value="UniProtKB-UniRule"/>
</dbReference>
<dbReference type="GO" id="GO:0009424">
    <property type="term" value="C:bacterial-type flagellum hook"/>
    <property type="evidence" value="ECO:0007669"/>
    <property type="project" value="UniProtKB-UniRule"/>
</dbReference>
<dbReference type="RefSeq" id="WP_072285598.1">
    <property type="nucleotide sequence ID" value="NZ_CP015455.1"/>
</dbReference>
<dbReference type="AlphaFoldDB" id="A0A1L3GD73"/>
<keyword evidence="10" id="KW-0969">Cilium</keyword>
<dbReference type="SUPFAM" id="SSF64518">
    <property type="entry name" value="Phase 1 flagellin"/>
    <property type="match status" value="1"/>
</dbReference>
<dbReference type="EMBL" id="CP015518">
    <property type="protein sequence ID" value="APG23785.1"/>
    <property type="molecule type" value="Genomic_DNA"/>
</dbReference>
<keyword evidence="10" id="KW-0966">Cell projection</keyword>
<dbReference type="NCBIfam" id="TIGR02492">
    <property type="entry name" value="flgK_ends"/>
    <property type="match status" value="1"/>
</dbReference>
<gene>
    <name evidence="7" type="primary">flgK</name>
    <name evidence="10" type="ORF">A7E75_01175</name>
</gene>
<dbReference type="InterPro" id="IPR053927">
    <property type="entry name" value="FlgK_helical"/>
</dbReference>
<dbReference type="PANTHER" id="PTHR30033">
    <property type="entry name" value="FLAGELLAR HOOK-ASSOCIATED PROTEIN 1"/>
    <property type="match status" value="1"/>
</dbReference>
<dbReference type="PANTHER" id="PTHR30033:SF1">
    <property type="entry name" value="FLAGELLAR HOOK-ASSOCIATED PROTEIN 1"/>
    <property type="match status" value="1"/>
</dbReference>
<feature type="domain" description="Flagellar hook-associated protein FlgK helical" evidence="9">
    <location>
        <begin position="94"/>
        <end position="323"/>
    </location>
</feature>
<dbReference type="GO" id="GO:0005576">
    <property type="term" value="C:extracellular region"/>
    <property type="evidence" value="ECO:0007669"/>
    <property type="project" value="UniProtKB-SubCell"/>
</dbReference>
<comment type="similarity">
    <text evidence="3 7">Belongs to the flagella basal body rod proteins family.</text>
</comment>
<dbReference type="InterPro" id="IPR002371">
    <property type="entry name" value="FlgK"/>
</dbReference>
<evidence type="ECO:0000256" key="7">
    <source>
        <dbReference type="RuleBase" id="RU362065"/>
    </source>
</evidence>
<evidence type="ECO:0000256" key="1">
    <source>
        <dbReference type="ARBA" id="ARBA00004365"/>
    </source>
</evidence>
<reference evidence="10 11" key="1">
    <citation type="journal article" date="2017" name="Genome Announc.">
        <title>Complete Genome Sequences of Two Acetylene-Fermenting Pelobacter acetylenicus Strains.</title>
        <authorList>
            <person name="Sutton J.M."/>
            <person name="Baesman S.M."/>
            <person name="Fierst J.L."/>
            <person name="Poret-Peterson A.T."/>
            <person name="Oremland R.S."/>
            <person name="Dunlap D.S."/>
            <person name="Akob D.M."/>
        </authorList>
    </citation>
    <scope>NUCLEOTIDE SEQUENCE [LARGE SCALE GENOMIC DNA]</scope>
    <source>
        <strain evidence="10 11">DSM 3247</strain>
    </source>
</reference>
<dbReference type="STRING" id="29542.A6070_09785"/>
<comment type="subcellular location">
    <subcellularLocation>
        <location evidence="1 7">Bacterial flagellum</location>
    </subcellularLocation>
    <subcellularLocation>
        <location evidence="2 7">Secreted</location>
    </subcellularLocation>
</comment>
<dbReference type="OrthoDB" id="9802553at2"/>
<evidence type="ECO:0000256" key="3">
    <source>
        <dbReference type="ARBA" id="ARBA00009677"/>
    </source>
</evidence>
<dbReference type="PRINTS" id="PR01005">
    <property type="entry name" value="FLGHOOKAP1"/>
</dbReference>
<evidence type="ECO:0000313" key="11">
    <source>
        <dbReference type="Proteomes" id="UP000182264"/>
    </source>
</evidence>
<keyword evidence="10" id="KW-0282">Flagellum</keyword>
<proteinExistence type="inferred from homology"/>
<dbReference type="InterPro" id="IPR010930">
    <property type="entry name" value="Flg_bb/hook_C_dom"/>
</dbReference>
<protein>
    <recommendedName>
        <fullName evidence="4 7">Flagellar hook-associated protein 1</fullName>
        <shortName evidence="7">HAP1</shortName>
    </recommendedName>
</protein>
<dbReference type="GO" id="GO:0044780">
    <property type="term" value="P:bacterial-type flagellum assembly"/>
    <property type="evidence" value="ECO:0007669"/>
    <property type="project" value="InterPro"/>
</dbReference>
<keyword evidence="6 7" id="KW-0975">Bacterial flagellum</keyword>
<sequence>MGLSDVLNMGKTSLATHQTLMEVTGNNIANVNSEGYSRQSVELGTVPALNFRGFQIGRGVTASNILRAQDTFLNRQILDKNSALGEQAAQTTPLAELETLFNLDEDNLSARIDRFFDSWEQLSVTPDGSVERDSVLQNATLLGDAFHAMSNDLGKLSQQLDSTLADSLSGINQKLRQVADLNQRVATVEASGVNANADRDSRDALLEELSYSLGIKSYENKDGSIDVQLQSGLPLVSGNQAFALETVDSASGAVLQVNLGTSSRPVDANSLGGEFKGLTTLRDEFIPQLMDNLDQLAYSLATEVNGLHSAGTGLDGSTGQAFFSLAPSSGDNPWSGAAASIETVLTDSRQIAAGQSAATGDNRNALLMAALKDAKVVGGVHSFGTYYASIASDVGLESAQNQLSVSGLEDTMLQMENLRDGKTGVSLEEEMINLIQYQRGFEASAKLLTTVDEMMDTVLSIKR</sequence>
<evidence type="ECO:0000256" key="4">
    <source>
        <dbReference type="ARBA" id="ARBA00016244"/>
    </source>
</evidence>